<evidence type="ECO:0000313" key="4">
    <source>
        <dbReference type="Proteomes" id="UP000482209"/>
    </source>
</evidence>
<feature type="coiled-coil region" evidence="1">
    <location>
        <begin position="60"/>
        <end position="87"/>
    </location>
</feature>
<proteinExistence type="predicted"/>
<organism evidence="3 4">
    <name type="scientific">Velocimicrobium porci</name>
    <dbReference type="NCBI Taxonomy" id="2606634"/>
    <lineage>
        <taxon>Bacteria</taxon>
        <taxon>Bacillati</taxon>
        <taxon>Bacillota</taxon>
        <taxon>Clostridia</taxon>
        <taxon>Lachnospirales</taxon>
        <taxon>Lachnospiraceae</taxon>
        <taxon>Velocimicrobium</taxon>
    </lineage>
</organism>
<evidence type="ECO:0000256" key="1">
    <source>
        <dbReference type="SAM" id="Coils"/>
    </source>
</evidence>
<reference evidence="3 4" key="1">
    <citation type="submission" date="2019-08" db="EMBL/GenBank/DDBJ databases">
        <title>In-depth cultivation of the pig gut microbiome towards novel bacterial diversity and tailored functional studies.</title>
        <authorList>
            <person name="Wylensek D."/>
            <person name="Hitch T.C.A."/>
            <person name="Clavel T."/>
        </authorList>
    </citation>
    <scope>NUCLEOTIDE SEQUENCE [LARGE SCALE GENOMIC DNA]</scope>
    <source>
        <strain evidence="3 4">WCA-693-APC-MOT-I</strain>
    </source>
</reference>
<name>A0A6L5XXZ7_9FIRM</name>
<keyword evidence="1" id="KW-0175">Coiled coil</keyword>
<sequence length="198" mass="21537">MSVNGINGTGSATSTYSTASTAKKTSDASSINTAANPAAVYEPSKNDATSATKKTYVKDSETVNRLLKESEQRKQQLKDLVAKTLAKQGETYNTSMNIFDLIKSGNLQFSAEDIAQAKEDVSENGYWGVEQTSERIYSFAYALTGGDPSKADEMLKAVEKGFKLATKDWGSELPDISQKTMDAVREKFKAWKETGIEA</sequence>
<feature type="compositionally biased region" description="Low complexity" evidence="2">
    <location>
        <begin position="9"/>
        <end position="30"/>
    </location>
</feature>
<gene>
    <name evidence="3" type="ORF">FYJ58_06255</name>
</gene>
<dbReference type="RefSeq" id="WP_154518832.1">
    <property type="nucleotide sequence ID" value="NZ_VUMT01000007.1"/>
</dbReference>
<dbReference type="AlphaFoldDB" id="A0A6L5XXZ7"/>
<comment type="caution">
    <text evidence="3">The sequence shown here is derived from an EMBL/GenBank/DDBJ whole genome shotgun (WGS) entry which is preliminary data.</text>
</comment>
<dbReference type="Proteomes" id="UP000482209">
    <property type="component" value="Unassembled WGS sequence"/>
</dbReference>
<protein>
    <submittedName>
        <fullName evidence="3">Uncharacterized protein</fullName>
    </submittedName>
</protein>
<evidence type="ECO:0000256" key="2">
    <source>
        <dbReference type="SAM" id="MobiDB-lite"/>
    </source>
</evidence>
<accession>A0A6L5XXZ7</accession>
<feature type="region of interest" description="Disordered" evidence="2">
    <location>
        <begin position="1"/>
        <end position="53"/>
    </location>
</feature>
<keyword evidence="4" id="KW-1185">Reference proteome</keyword>
<evidence type="ECO:0000313" key="3">
    <source>
        <dbReference type="EMBL" id="MSS63479.1"/>
    </source>
</evidence>
<dbReference type="EMBL" id="VUMT01000007">
    <property type="protein sequence ID" value="MSS63479.1"/>
    <property type="molecule type" value="Genomic_DNA"/>
</dbReference>